<name>A0A8D9B835_9HEMI</name>
<comment type="similarity">
    <text evidence="2 10">Belongs to the cytochrome c oxidase IV family.</text>
</comment>
<evidence type="ECO:0000256" key="7">
    <source>
        <dbReference type="ARBA" id="ARBA00023002"/>
    </source>
</evidence>
<dbReference type="PRINTS" id="PR01873">
    <property type="entry name" value="CYTCOXIDASE4"/>
</dbReference>
<keyword evidence="8 10" id="KW-0496">Mitochondrion</keyword>
<dbReference type="GO" id="GO:0005743">
    <property type="term" value="C:mitochondrial inner membrane"/>
    <property type="evidence" value="ECO:0007669"/>
    <property type="project" value="UniProtKB-SubCell"/>
</dbReference>
<evidence type="ECO:0000256" key="5">
    <source>
        <dbReference type="ARBA" id="ARBA00022946"/>
    </source>
</evidence>
<evidence type="ECO:0000256" key="1">
    <source>
        <dbReference type="ARBA" id="ARBA00004434"/>
    </source>
</evidence>
<evidence type="ECO:0000256" key="2">
    <source>
        <dbReference type="ARBA" id="ARBA00008135"/>
    </source>
</evidence>
<reference evidence="11" key="1">
    <citation type="submission" date="2021-05" db="EMBL/GenBank/DDBJ databases">
        <authorList>
            <person name="Alioto T."/>
            <person name="Alioto T."/>
            <person name="Gomez Garrido J."/>
        </authorList>
    </citation>
    <scope>NUCLEOTIDE SEQUENCE</scope>
</reference>
<dbReference type="AlphaFoldDB" id="A0A8D9B835"/>
<dbReference type="InterPro" id="IPR013288">
    <property type="entry name" value="Cyt_c_oxidase_su4"/>
</dbReference>
<sequence>MNLLQGPSSGHKSFLLKCTKSLVTSSLKGFLVRFGHHEPAPSYPHNTGWINRAFIGNREVVGHGKNGLAGYSDSVFYPFPAIRYKVFECDLLLLREKEKGHWNNLTLDDKRALYRASFRQTFAEFTKCSAYPDTEFRGALGLSMMVVAVALFYYAFLKAYVLPPLPTSLTPEGWEKTISKQIALKWNPITGIASYWDYENDRWKPGFEPWFLDYLPQESPLRILTPKEN</sequence>
<dbReference type="GO" id="GO:0006123">
    <property type="term" value="P:mitochondrial electron transport, cytochrome c to oxygen"/>
    <property type="evidence" value="ECO:0007669"/>
    <property type="project" value="InterPro"/>
</dbReference>
<proteinExistence type="inferred from homology"/>
<keyword evidence="9" id="KW-0472">Membrane</keyword>
<dbReference type="EMBL" id="HBUF01611793">
    <property type="protein sequence ID" value="CAG6778876.1"/>
    <property type="molecule type" value="Transcribed_RNA"/>
</dbReference>
<comment type="function">
    <text evidence="10">Component of the cytochrome c oxidase, the last enzyme in the mitochondrial electron transport chain which drives oxidative phosphorylation.</text>
</comment>
<keyword evidence="6" id="KW-1133">Transmembrane helix</keyword>
<accession>A0A8D9B835</accession>
<dbReference type="CDD" id="cd00922">
    <property type="entry name" value="Cyt_c_Oxidase_IV"/>
    <property type="match status" value="1"/>
</dbReference>
<evidence type="ECO:0000256" key="9">
    <source>
        <dbReference type="ARBA" id="ARBA00023136"/>
    </source>
</evidence>
<keyword evidence="4 10" id="KW-0999">Mitochondrion inner membrane</keyword>
<dbReference type="PANTHER" id="PTHR10707">
    <property type="entry name" value="CYTOCHROME C OXIDASE SUBUNIT IV"/>
    <property type="match status" value="1"/>
</dbReference>
<dbReference type="GO" id="GO:0016491">
    <property type="term" value="F:oxidoreductase activity"/>
    <property type="evidence" value="ECO:0007669"/>
    <property type="project" value="UniProtKB-KW"/>
</dbReference>
<comment type="pathway">
    <text evidence="10">Energy metabolism; oxidative phosphorylation.</text>
</comment>
<evidence type="ECO:0000256" key="6">
    <source>
        <dbReference type="ARBA" id="ARBA00022989"/>
    </source>
</evidence>
<protein>
    <recommendedName>
        <fullName evidence="10">Cytochrome c oxidase subunit 4</fullName>
    </recommendedName>
</protein>
<keyword evidence="3" id="KW-0812">Transmembrane</keyword>
<evidence type="ECO:0000256" key="4">
    <source>
        <dbReference type="ARBA" id="ARBA00022792"/>
    </source>
</evidence>
<comment type="subunit">
    <text evidence="10">Component of the cytochrome c oxidase (complex IV, CIV), a multisubunit enzyme composed of 14 subunits.</text>
</comment>
<evidence type="ECO:0000313" key="11">
    <source>
        <dbReference type="EMBL" id="CAG6778876.1"/>
    </source>
</evidence>
<dbReference type="Pfam" id="PF02936">
    <property type="entry name" value="COX4"/>
    <property type="match status" value="1"/>
</dbReference>
<evidence type="ECO:0000256" key="8">
    <source>
        <dbReference type="ARBA" id="ARBA00023128"/>
    </source>
</evidence>
<dbReference type="Gene3D" id="1.10.442.10">
    <property type="entry name" value="Cytochrome c oxidase subunit IV"/>
    <property type="match status" value="1"/>
</dbReference>
<dbReference type="InterPro" id="IPR036639">
    <property type="entry name" value="Cyt_c_oxidase_su4_sf"/>
</dbReference>
<dbReference type="GO" id="GO:0045277">
    <property type="term" value="C:respiratory chain complex IV"/>
    <property type="evidence" value="ECO:0007669"/>
    <property type="project" value="InterPro"/>
</dbReference>
<dbReference type="UniPathway" id="UPA00705"/>
<keyword evidence="7" id="KW-0560">Oxidoreductase</keyword>
<comment type="subcellular location">
    <subcellularLocation>
        <location evidence="1 10">Mitochondrion inner membrane</location>
        <topology evidence="1 10">Single-pass membrane protein</topology>
    </subcellularLocation>
</comment>
<dbReference type="PANTHER" id="PTHR10707:SF10">
    <property type="entry name" value="CYTOCHROME C OXIDASE SUBUNIT 4"/>
    <property type="match status" value="1"/>
</dbReference>
<evidence type="ECO:0000256" key="10">
    <source>
        <dbReference type="RuleBase" id="RU367145"/>
    </source>
</evidence>
<dbReference type="FunFam" id="1.10.442.10:FF:000001">
    <property type="entry name" value="Cytochrome c oxidase subunit 4 isoform 1"/>
    <property type="match status" value="1"/>
</dbReference>
<dbReference type="InterPro" id="IPR004203">
    <property type="entry name" value="Cyt_c_oxidase_su4_fam"/>
</dbReference>
<keyword evidence="5" id="KW-0809">Transit peptide</keyword>
<dbReference type="EMBL" id="HBUF01611794">
    <property type="protein sequence ID" value="CAG6778877.1"/>
    <property type="molecule type" value="Transcribed_RNA"/>
</dbReference>
<organism evidence="11">
    <name type="scientific">Cacopsylla melanoneura</name>
    <dbReference type="NCBI Taxonomy" id="428564"/>
    <lineage>
        <taxon>Eukaryota</taxon>
        <taxon>Metazoa</taxon>
        <taxon>Ecdysozoa</taxon>
        <taxon>Arthropoda</taxon>
        <taxon>Hexapoda</taxon>
        <taxon>Insecta</taxon>
        <taxon>Pterygota</taxon>
        <taxon>Neoptera</taxon>
        <taxon>Paraneoptera</taxon>
        <taxon>Hemiptera</taxon>
        <taxon>Sternorrhyncha</taxon>
        <taxon>Psylloidea</taxon>
        <taxon>Psyllidae</taxon>
        <taxon>Psyllinae</taxon>
        <taxon>Cacopsylla</taxon>
    </lineage>
</organism>
<evidence type="ECO:0000256" key="3">
    <source>
        <dbReference type="ARBA" id="ARBA00022692"/>
    </source>
</evidence>
<dbReference type="SUPFAM" id="SSF81406">
    <property type="entry name" value="Mitochondrial cytochrome c oxidase subunit IV"/>
    <property type="match status" value="1"/>
</dbReference>